<feature type="transmembrane region" description="Helical" evidence="8">
    <location>
        <begin position="702"/>
        <end position="723"/>
    </location>
</feature>
<keyword evidence="6 8" id="KW-1133">Transmembrane helix</keyword>
<feature type="transmembrane region" description="Helical" evidence="8">
    <location>
        <begin position="80"/>
        <end position="101"/>
    </location>
</feature>
<dbReference type="Gene3D" id="2.70.150.10">
    <property type="entry name" value="Calcium-transporting ATPase, cytoplasmic transduction domain A"/>
    <property type="match status" value="1"/>
</dbReference>
<dbReference type="NCBIfam" id="TIGR01494">
    <property type="entry name" value="ATPase_P-type"/>
    <property type="match status" value="3"/>
</dbReference>
<evidence type="ECO:0000256" key="1">
    <source>
        <dbReference type="ARBA" id="ARBA00004141"/>
    </source>
</evidence>
<dbReference type="EMBL" id="DUGC01000067">
    <property type="protein sequence ID" value="HIH09872.1"/>
    <property type="molecule type" value="Genomic_DNA"/>
</dbReference>
<dbReference type="Gene3D" id="3.40.1110.10">
    <property type="entry name" value="Calcium-transporting ATPase, cytoplasmic domain N"/>
    <property type="match status" value="1"/>
</dbReference>
<dbReference type="SFLD" id="SFLDG00002">
    <property type="entry name" value="C1.7:_P-type_atpase_like"/>
    <property type="match status" value="1"/>
</dbReference>
<dbReference type="InterPro" id="IPR023214">
    <property type="entry name" value="HAD_sf"/>
</dbReference>
<keyword evidence="2 8" id="KW-0812">Transmembrane</keyword>
<dbReference type="SUPFAM" id="SSF81660">
    <property type="entry name" value="Metal cation-transporting ATPase, ATP-binding domain N"/>
    <property type="match status" value="1"/>
</dbReference>
<dbReference type="Pfam" id="PF00689">
    <property type="entry name" value="Cation_ATPase_C"/>
    <property type="match status" value="1"/>
</dbReference>
<feature type="transmembrane region" description="Helical" evidence="8">
    <location>
        <begin position="840"/>
        <end position="861"/>
    </location>
</feature>
<dbReference type="InterPro" id="IPR001757">
    <property type="entry name" value="P_typ_ATPase"/>
</dbReference>
<comment type="subcellular location">
    <subcellularLocation>
        <location evidence="1">Membrane</location>
        <topology evidence="1">Multi-pass membrane protein</topology>
    </subcellularLocation>
</comment>
<dbReference type="PRINTS" id="PR00120">
    <property type="entry name" value="HATPASE"/>
</dbReference>
<sequence>MEDWHALSEKEALTRLASSAGGLGSAEAAKRLLKYGKNSIEKGKKVSALHILIEQFASPLVLILIAAAAVALFFGEGVDAALIIAIVIANAAFGFVQNYNAERSIEALAKMGAPKAVVIRDGEIREISSFEVVAGDVILLGEGCKIPADARIIESGDLSIDESVLTGESSPESKRECILPSETLLADRKNMAFMSTIVVRGSGRAVVVATGKESEVGKIAKRLETIADEPTRFEREIGHLSKKIGIAVAALVVLISIVLLLVHNQPLFEVFLISISIAVAAIPEGLPAVVTLSLAIATRKMLRQKSLVRKLDVIENLGSVDVICTDKTGTLTENSMTVQQVYCDGRFYEVTGEGLETKGEFLYNGKATDPKGLCGLLTCGLICNDAVVQGRSFHGDPTEIALVVSAKKAGINMAEGNRVEVHAFSSARKRMTVEVECNGKRVAFSKGAPEIIISSCTHVFCGGKAVLLNEAAKKRLLDANSAMASKALRVLAFASKQIKAGDSEHESGMVFLGLQGMIDPPRKEVAFALQTARGAGIRVMMLTGDNLATAKAVGEKIGFSARAIDGSDLSILSGRDFEDAVFSNDIFARVSPEQKFDILKALKSRGHSVAMTGDGVNDAPALKAADVGIAMGIRGTDVSKETSDIVLLDDNFATIVKAIREGRQVFENIRKFVNYLISSNIAEVLVVFIGSLAGFLTLGAAHILWINLITDGLPALAIGADPAKKGIMDKPPRKKDTPIFDRELGAVMVGAGIVITAVLLAIFFLFLPKGIAHAQTMAFTSLVVYELMMVFIMKSHLGEDLLSNKWLLVAVALSFLMHLAILYTPLAGFFGVVALGAYDWGIIALGGIGVLFAVSITSPFLQAAFSKQQVSKTAN</sequence>
<keyword evidence="4" id="KW-0067">ATP-binding</keyword>
<feature type="transmembrane region" description="Helical" evidence="8">
    <location>
        <begin position="51"/>
        <end position="74"/>
    </location>
</feature>
<keyword evidence="5" id="KW-1278">Translocase</keyword>
<protein>
    <submittedName>
        <fullName evidence="10">Cation-transporting P-type ATPase</fullName>
    </submittedName>
</protein>
<dbReference type="SUPFAM" id="SSF81653">
    <property type="entry name" value="Calcium ATPase, transduction domain A"/>
    <property type="match status" value="1"/>
</dbReference>
<dbReference type="InterPro" id="IPR008250">
    <property type="entry name" value="ATPase_P-typ_transduc_dom_A_sf"/>
</dbReference>
<dbReference type="Pfam" id="PF00122">
    <property type="entry name" value="E1-E2_ATPase"/>
    <property type="match status" value="1"/>
</dbReference>
<dbReference type="SMART" id="SM00831">
    <property type="entry name" value="Cation_ATPase_N"/>
    <property type="match status" value="1"/>
</dbReference>
<evidence type="ECO:0000313" key="10">
    <source>
        <dbReference type="EMBL" id="HIH09872.1"/>
    </source>
</evidence>
<dbReference type="InterPro" id="IPR018303">
    <property type="entry name" value="ATPase_P-typ_P_site"/>
</dbReference>
<dbReference type="Gene3D" id="3.40.50.1000">
    <property type="entry name" value="HAD superfamily/HAD-like"/>
    <property type="match status" value="1"/>
</dbReference>
<dbReference type="InterPro" id="IPR004014">
    <property type="entry name" value="ATPase_P-typ_cation-transptr_N"/>
</dbReference>
<dbReference type="GO" id="GO:0016020">
    <property type="term" value="C:membrane"/>
    <property type="evidence" value="ECO:0007669"/>
    <property type="project" value="UniProtKB-SubCell"/>
</dbReference>
<keyword evidence="3" id="KW-0547">Nucleotide-binding</keyword>
<feature type="transmembrane region" description="Helical" evidence="8">
    <location>
        <begin position="744"/>
        <end position="766"/>
    </location>
</feature>
<feature type="domain" description="Cation-transporting P-type ATPase N-terminal" evidence="9">
    <location>
        <begin position="3"/>
        <end position="76"/>
    </location>
</feature>
<evidence type="ECO:0000256" key="7">
    <source>
        <dbReference type="ARBA" id="ARBA00023136"/>
    </source>
</evidence>
<organism evidence="10 11">
    <name type="scientific">Candidatus Iainarchaeum sp</name>
    <dbReference type="NCBI Taxonomy" id="3101447"/>
    <lineage>
        <taxon>Archaea</taxon>
        <taxon>Candidatus Iainarchaeota</taxon>
        <taxon>Candidatus Iainarchaeia</taxon>
        <taxon>Candidatus Iainarchaeales</taxon>
        <taxon>Candidatus Iainarchaeaceae</taxon>
        <taxon>Candidatus Iainarchaeum</taxon>
    </lineage>
</organism>
<reference evidence="11" key="1">
    <citation type="journal article" date="2020" name="bioRxiv">
        <title>A rank-normalized archaeal taxonomy based on genome phylogeny resolves widespread incomplete and uneven classifications.</title>
        <authorList>
            <person name="Rinke C."/>
            <person name="Chuvochina M."/>
            <person name="Mussig A.J."/>
            <person name="Chaumeil P.-A."/>
            <person name="Waite D.W."/>
            <person name="Whitman W.B."/>
            <person name="Parks D.H."/>
            <person name="Hugenholtz P."/>
        </authorList>
    </citation>
    <scope>NUCLEOTIDE SEQUENCE [LARGE SCALE GENOMIC DNA]</scope>
</reference>
<dbReference type="PROSITE" id="PS00154">
    <property type="entry name" value="ATPASE_E1_E2"/>
    <property type="match status" value="1"/>
</dbReference>
<dbReference type="Proteomes" id="UP000565078">
    <property type="component" value="Unassembled WGS sequence"/>
</dbReference>
<dbReference type="GO" id="GO:0016887">
    <property type="term" value="F:ATP hydrolysis activity"/>
    <property type="evidence" value="ECO:0007669"/>
    <property type="project" value="InterPro"/>
</dbReference>
<evidence type="ECO:0000313" key="11">
    <source>
        <dbReference type="Proteomes" id="UP000565078"/>
    </source>
</evidence>
<dbReference type="InterPro" id="IPR006068">
    <property type="entry name" value="ATPase_P-typ_cation-transptr_C"/>
</dbReference>
<dbReference type="SFLD" id="SFLDS00003">
    <property type="entry name" value="Haloacid_Dehalogenase"/>
    <property type="match status" value="1"/>
</dbReference>
<feature type="transmembrane region" description="Helical" evidence="8">
    <location>
        <begin position="672"/>
        <end position="696"/>
    </location>
</feature>
<feature type="transmembrane region" description="Helical" evidence="8">
    <location>
        <begin position="772"/>
        <end position="794"/>
    </location>
</feature>
<dbReference type="GO" id="GO:0005524">
    <property type="term" value="F:ATP binding"/>
    <property type="evidence" value="ECO:0007669"/>
    <property type="project" value="UniProtKB-KW"/>
</dbReference>
<dbReference type="PRINTS" id="PR00119">
    <property type="entry name" value="CATATPASE"/>
</dbReference>
<name>A0A7J4IWM3_9ARCH</name>
<dbReference type="SUPFAM" id="SSF81665">
    <property type="entry name" value="Calcium ATPase, transmembrane domain M"/>
    <property type="match status" value="1"/>
</dbReference>
<feature type="transmembrane region" description="Helical" evidence="8">
    <location>
        <begin position="244"/>
        <end position="264"/>
    </location>
</feature>
<dbReference type="AlphaFoldDB" id="A0A7J4IWM3"/>
<dbReference type="InterPro" id="IPR036412">
    <property type="entry name" value="HAD-like_sf"/>
</dbReference>
<dbReference type="PANTHER" id="PTHR42861">
    <property type="entry name" value="CALCIUM-TRANSPORTING ATPASE"/>
    <property type="match status" value="1"/>
</dbReference>
<feature type="transmembrane region" description="Helical" evidence="8">
    <location>
        <begin position="806"/>
        <end position="834"/>
    </location>
</feature>
<dbReference type="SUPFAM" id="SSF56784">
    <property type="entry name" value="HAD-like"/>
    <property type="match status" value="1"/>
</dbReference>
<dbReference type="Pfam" id="PF13246">
    <property type="entry name" value="Cation_ATPase"/>
    <property type="match status" value="1"/>
</dbReference>
<evidence type="ECO:0000256" key="3">
    <source>
        <dbReference type="ARBA" id="ARBA00022741"/>
    </source>
</evidence>
<evidence type="ECO:0000256" key="6">
    <source>
        <dbReference type="ARBA" id="ARBA00022989"/>
    </source>
</evidence>
<dbReference type="InterPro" id="IPR059000">
    <property type="entry name" value="ATPase_P-type_domA"/>
</dbReference>
<feature type="transmembrane region" description="Helical" evidence="8">
    <location>
        <begin position="270"/>
        <end position="297"/>
    </location>
</feature>
<gene>
    <name evidence="10" type="ORF">HA254_04335</name>
</gene>
<dbReference type="InterPro" id="IPR023299">
    <property type="entry name" value="ATPase_P-typ_cyto_dom_N"/>
</dbReference>
<dbReference type="InterPro" id="IPR023298">
    <property type="entry name" value="ATPase_P-typ_TM_dom_sf"/>
</dbReference>
<evidence type="ECO:0000259" key="9">
    <source>
        <dbReference type="SMART" id="SM00831"/>
    </source>
</evidence>
<evidence type="ECO:0000256" key="5">
    <source>
        <dbReference type="ARBA" id="ARBA00022967"/>
    </source>
</evidence>
<evidence type="ECO:0000256" key="8">
    <source>
        <dbReference type="SAM" id="Phobius"/>
    </source>
</evidence>
<keyword evidence="7 8" id="KW-0472">Membrane</keyword>
<evidence type="ECO:0000256" key="2">
    <source>
        <dbReference type="ARBA" id="ARBA00022692"/>
    </source>
</evidence>
<evidence type="ECO:0000256" key="4">
    <source>
        <dbReference type="ARBA" id="ARBA00022840"/>
    </source>
</evidence>
<proteinExistence type="predicted"/>
<dbReference type="InterPro" id="IPR044492">
    <property type="entry name" value="P_typ_ATPase_HD_dom"/>
</dbReference>
<accession>A0A7J4IWM3</accession>
<comment type="caution">
    <text evidence="10">The sequence shown here is derived from an EMBL/GenBank/DDBJ whole genome shotgun (WGS) entry which is preliminary data.</text>
</comment>
<dbReference type="Pfam" id="PF00690">
    <property type="entry name" value="Cation_ATPase_N"/>
    <property type="match status" value="1"/>
</dbReference>
<dbReference type="Gene3D" id="1.20.1110.10">
    <property type="entry name" value="Calcium-transporting ATPase, transmembrane domain"/>
    <property type="match status" value="1"/>
</dbReference>
<dbReference type="SFLD" id="SFLDF00027">
    <property type="entry name" value="p-type_atpase"/>
    <property type="match status" value="1"/>
</dbReference>